<comment type="cofactor">
    <cofactor evidence="1">
        <name>FAD</name>
        <dbReference type="ChEBI" id="CHEBI:57692"/>
    </cofactor>
</comment>
<evidence type="ECO:0000256" key="3">
    <source>
        <dbReference type="ARBA" id="ARBA00022827"/>
    </source>
</evidence>
<keyword evidence="2" id="KW-0285">Flavoprotein</keyword>
<comment type="caution">
    <text evidence="5">The sequence shown here is derived from an EMBL/GenBank/DDBJ whole genome shotgun (WGS) entry which is preliminary data.</text>
</comment>
<dbReference type="EMBL" id="JAAVJS010000186">
    <property type="protein sequence ID" value="NJX17031.1"/>
    <property type="molecule type" value="Genomic_DNA"/>
</dbReference>
<accession>A0ABX1DI80</accession>
<keyword evidence="3" id="KW-0274">FAD</keyword>
<gene>
    <name evidence="5" type="ORF">HC176_16270</name>
</gene>
<feature type="non-terminal residue" evidence="5">
    <location>
        <position position="1"/>
    </location>
</feature>
<evidence type="ECO:0000313" key="6">
    <source>
        <dbReference type="Proteomes" id="UP000760545"/>
    </source>
</evidence>
<name>A0ABX1DI80_9FLAO</name>
<evidence type="ECO:0000256" key="2">
    <source>
        <dbReference type="ARBA" id="ARBA00022630"/>
    </source>
</evidence>
<protein>
    <submittedName>
        <fullName evidence="5">Kynurenine 3-monooxygenase</fullName>
    </submittedName>
</protein>
<sequence>GQGMNAGFEDISELGRLEEKHGDDWEKIFSEYQEIRKPNADAIAELSYRNFMEMSSKTADPQFLLRKKIEKNFAEKHPEKWIPAYSRVTFSEAPYAEALKIGDRQAAIMDEVMQIPEIEQKWNSPEVENKILKLLKNN</sequence>
<evidence type="ECO:0000256" key="1">
    <source>
        <dbReference type="ARBA" id="ARBA00001974"/>
    </source>
</evidence>
<dbReference type="PANTHER" id="PTHR46028:SF2">
    <property type="entry name" value="KYNURENINE 3-MONOOXYGENASE"/>
    <property type="match status" value="1"/>
</dbReference>
<dbReference type="RefSeq" id="WP_425338216.1">
    <property type="nucleotide sequence ID" value="NZ_JAAVJS010000186.1"/>
</dbReference>
<keyword evidence="6" id="KW-1185">Reference proteome</keyword>
<dbReference type="Proteomes" id="UP000760545">
    <property type="component" value="Unassembled WGS sequence"/>
</dbReference>
<dbReference type="Gene3D" id="3.50.50.60">
    <property type="entry name" value="FAD/NAD(P)-binding domain"/>
    <property type="match status" value="1"/>
</dbReference>
<reference evidence="5 6" key="1">
    <citation type="submission" date="2020-03" db="EMBL/GenBank/DDBJ databases">
        <title>Tamlana sp. nov, isolated from XXX.</title>
        <authorList>
            <person name="Cao W.R."/>
        </authorList>
    </citation>
    <scope>NUCLEOTIDE SEQUENCE [LARGE SCALE GENOMIC DNA]</scope>
    <source>
        <strain evidence="5 6">HST1-43</strain>
    </source>
</reference>
<evidence type="ECO:0000256" key="4">
    <source>
        <dbReference type="ARBA" id="ARBA00023002"/>
    </source>
</evidence>
<dbReference type="SUPFAM" id="SSF51905">
    <property type="entry name" value="FAD/NAD(P)-binding domain"/>
    <property type="match status" value="1"/>
</dbReference>
<evidence type="ECO:0000313" key="5">
    <source>
        <dbReference type="EMBL" id="NJX17031.1"/>
    </source>
</evidence>
<organism evidence="5 6">
    <name type="scientific">Tamlana crocina</name>
    <dbReference type="NCBI Taxonomy" id="393006"/>
    <lineage>
        <taxon>Bacteria</taxon>
        <taxon>Pseudomonadati</taxon>
        <taxon>Bacteroidota</taxon>
        <taxon>Flavobacteriia</taxon>
        <taxon>Flavobacteriales</taxon>
        <taxon>Flavobacteriaceae</taxon>
        <taxon>Tamlana</taxon>
    </lineage>
</organism>
<dbReference type="PANTHER" id="PTHR46028">
    <property type="entry name" value="KYNURENINE 3-MONOOXYGENASE"/>
    <property type="match status" value="1"/>
</dbReference>
<dbReference type="InterPro" id="IPR036188">
    <property type="entry name" value="FAD/NAD-bd_sf"/>
</dbReference>
<keyword evidence="4" id="KW-0560">Oxidoreductase</keyword>
<proteinExistence type="predicted"/>